<dbReference type="STRING" id="119641.SAMN05421842_104148"/>
<evidence type="ECO:0000313" key="2">
    <source>
        <dbReference type="EMBL" id="SFC51386.1"/>
    </source>
</evidence>
<dbReference type="OrthoDB" id="257964at2"/>
<feature type="domain" description="DUF4145" evidence="1">
    <location>
        <begin position="28"/>
        <end position="107"/>
    </location>
</feature>
<dbReference type="AlphaFoldDB" id="A0A1I1JSA1"/>
<organism evidence="2 3">
    <name type="scientific">Clostridium uliginosum</name>
    <dbReference type="NCBI Taxonomy" id="119641"/>
    <lineage>
        <taxon>Bacteria</taxon>
        <taxon>Bacillati</taxon>
        <taxon>Bacillota</taxon>
        <taxon>Clostridia</taxon>
        <taxon>Eubacteriales</taxon>
        <taxon>Clostridiaceae</taxon>
        <taxon>Clostridium</taxon>
    </lineage>
</organism>
<dbReference type="Pfam" id="PF13643">
    <property type="entry name" value="DUF4145"/>
    <property type="match status" value="1"/>
</dbReference>
<reference evidence="2 3" key="1">
    <citation type="submission" date="2016-10" db="EMBL/GenBank/DDBJ databases">
        <authorList>
            <person name="de Groot N.N."/>
        </authorList>
    </citation>
    <scope>NUCLEOTIDE SEQUENCE [LARGE SCALE GENOMIC DNA]</scope>
    <source>
        <strain evidence="2 3">DSM 12992</strain>
    </source>
</reference>
<sequence length="236" mass="27419">MEKDIFDYLDKNYRYLNNYIKQINHSVLTSPHSVIIKGRTFVENLTQEIAKLEGYGLLNKMTQAERLRKFKHDGIFDDDISRTFNTIRILGNKATHASAEGDLEAALNIHKNIYKITCWFVGTYIDCKFEAIPYKSPMSSVNKASDNDSEMTSSLIEKMENLIAKTQENDQRDKEENKSFNMEDISFDEKKKSEDIFEDLMIESIIDNKELDQKCVVQELTRLKESSKGFEKVSLR</sequence>
<name>A0A1I1JSA1_9CLOT</name>
<dbReference type="EMBL" id="FOMG01000004">
    <property type="protein sequence ID" value="SFC51386.1"/>
    <property type="molecule type" value="Genomic_DNA"/>
</dbReference>
<protein>
    <submittedName>
        <fullName evidence="2">DNA phosphorothioation-dependent restriction protein DptF</fullName>
    </submittedName>
</protein>
<proteinExistence type="predicted"/>
<dbReference type="Proteomes" id="UP000199263">
    <property type="component" value="Unassembled WGS sequence"/>
</dbReference>
<evidence type="ECO:0000259" key="1">
    <source>
        <dbReference type="Pfam" id="PF13643"/>
    </source>
</evidence>
<dbReference type="RefSeq" id="WP_090089221.1">
    <property type="nucleotide sequence ID" value="NZ_FOMG01000004.1"/>
</dbReference>
<dbReference type="InterPro" id="IPR025285">
    <property type="entry name" value="DUF4145"/>
</dbReference>
<gene>
    <name evidence="2" type="ORF">SAMN05421842_104148</name>
</gene>
<evidence type="ECO:0000313" key="3">
    <source>
        <dbReference type="Proteomes" id="UP000199263"/>
    </source>
</evidence>
<accession>A0A1I1JSA1</accession>
<keyword evidence="3" id="KW-1185">Reference proteome</keyword>